<sequence length="121" mass="13886">MVCKLNSALYGVAPSACIWYDRLRNNLEALDFKTSDCNPGLWIHQSRKNLYVTAHVDDFAIIEALKADAEWLLNAMQQKFAIKKTANLKHFLGMEMTQSDVLDDDAEPTINEEYNRLTRSF</sequence>
<organism evidence="2 3">
    <name type="scientific">Aspergillus tanneri</name>
    <dbReference type="NCBI Taxonomy" id="1220188"/>
    <lineage>
        <taxon>Eukaryota</taxon>
        <taxon>Fungi</taxon>
        <taxon>Dikarya</taxon>
        <taxon>Ascomycota</taxon>
        <taxon>Pezizomycotina</taxon>
        <taxon>Eurotiomycetes</taxon>
        <taxon>Eurotiomycetidae</taxon>
        <taxon>Eurotiales</taxon>
        <taxon>Aspergillaceae</taxon>
        <taxon>Aspergillus</taxon>
        <taxon>Aspergillus subgen. Circumdati</taxon>
    </lineage>
</organism>
<reference evidence="2 3" key="1">
    <citation type="submission" date="2019-03" db="EMBL/GenBank/DDBJ databases">
        <title>The genome sequence of a newly discovered highly antifungal drug resistant Aspergillus species, Aspergillus tanneri NIH 1004.</title>
        <authorList>
            <person name="Mounaud S."/>
            <person name="Singh I."/>
            <person name="Joardar V."/>
            <person name="Pakala S."/>
            <person name="Pakala S."/>
            <person name="Venepally P."/>
            <person name="Hoover J."/>
            <person name="Nierman W."/>
            <person name="Chung J."/>
            <person name="Losada L."/>
        </authorList>
    </citation>
    <scope>NUCLEOTIDE SEQUENCE [LARGE SCALE GENOMIC DNA]</scope>
    <source>
        <strain evidence="2 3">NIH1004</strain>
    </source>
</reference>
<dbReference type="EMBL" id="SOSA01000691">
    <property type="protein sequence ID" value="THC89209.1"/>
    <property type="molecule type" value="Genomic_DNA"/>
</dbReference>
<dbReference type="VEuPathDB" id="FungiDB:EYZ11_011344"/>
<dbReference type="STRING" id="1220188.A0A4S3J307"/>
<evidence type="ECO:0000259" key="1">
    <source>
        <dbReference type="Pfam" id="PF07727"/>
    </source>
</evidence>
<name>A0A4S3J307_9EURO</name>
<dbReference type="InterPro" id="IPR013103">
    <property type="entry name" value="RVT_2"/>
</dbReference>
<dbReference type="Pfam" id="PF07727">
    <property type="entry name" value="RVT_2"/>
    <property type="match status" value="1"/>
</dbReference>
<comment type="caution">
    <text evidence="2">The sequence shown here is derived from an EMBL/GenBank/DDBJ whole genome shotgun (WGS) entry which is preliminary data.</text>
</comment>
<dbReference type="AlphaFoldDB" id="A0A4S3J307"/>
<evidence type="ECO:0000313" key="3">
    <source>
        <dbReference type="Proteomes" id="UP000308092"/>
    </source>
</evidence>
<keyword evidence="3" id="KW-1185">Reference proteome</keyword>
<gene>
    <name evidence="2" type="ORF">EYZ11_011344</name>
</gene>
<evidence type="ECO:0000313" key="2">
    <source>
        <dbReference type="EMBL" id="THC89209.1"/>
    </source>
</evidence>
<proteinExistence type="predicted"/>
<feature type="domain" description="Reverse transcriptase Ty1/copia-type" evidence="1">
    <location>
        <begin position="2"/>
        <end position="99"/>
    </location>
</feature>
<accession>A0A4S3J307</accession>
<dbReference type="Proteomes" id="UP000308092">
    <property type="component" value="Unassembled WGS sequence"/>
</dbReference>
<protein>
    <recommendedName>
        <fullName evidence="1">Reverse transcriptase Ty1/copia-type domain-containing protein</fullName>
    </recommendedName>
</protein>